<dbReference type="Gene3D" id="2.60.120.10">
    <property type="entry name" value="Jelly Rolls"/>
    <property type="match status" value="1"/>
</dbReference>
<dbReference type="STRING" id="1850250.LPB142_07220"/>
<evidence type="ECO:0000313" key="5">
    <source>
        <dbReference type="Proteomes" id="UP000176562"/>
    </source>
</evidence>
<evidence type="ECO:0000256" key="2">
    <source>
        <dbReference type="SAM" id="MobiDB-lite"/>
    </source>
</evidence>
<dbReference type="PROSITE" id="PS50943">
    <property type="entry name" value="HTH_CROC1"/>
    <property type="match status" value="1"/>
</dbReference>
<name>A0A1D9MGF7_9RHOB</name>
<accession>A0A1D9MGF7</accession>
<dbReference type="Pfam" id="PF07883">
    <property type="entry name" value="Cupin_2"/>
    <property type="match status" value="1"/>
</dbReference>
<dbReference type="GO" id="GO:0005829">
    <property type="term" value="C:cytosol"/>
    <property type="evidence" value="ECO:0007669"/>
    <property type="project" value="TreeGrafter"/>
</dbReference>
<dbReference type="InterPro" id="IPR001387">
    <property type="entry name" value="Cro/C1-type_HTH"/>
</dbReference>
<evidence type="ECO:0000313" key="4">
    <source>
        <dbReference type="EMBL" id="AOZ70937.1"/>
    </source>
</evidence>
<dbReference type="GO" id="GO:0003677">
    <property type="term" value="F:DNA binding"/>
    <property type="evidence" value="ECO:0007669"/>
    <property type="project" value="UniProtKB-KW"/>
</dbReference>
<protein>
    <submittedName>
        <fullName evidence="4">XRE family transcriptional regulator</fullName>
    </submittedName>
</protein>
<reference evidence="4 5" key="1">
    <citation type="submission" date="2016-10" db="EMBL/GenBank/DDBJ databases">
        <title>Rhodobacter sp. LPB0142, isolated from sea water.</title>
        <authorList>
            <person name="Kim E."/>
            <person name="Yi H."/>
        </authorList>
    </citation>
    <scope>NUCLEOTIDE SEQUENCE [LARGE SCALE GENOMIC DNA]</scope>
    <source>
        <strain evidence="4 5">LPB0142</strain>
    </source>
</reference>
<dbReference type="Gene3D" id="1.10.260.40">
    <property type="entry name" value="lambda repressor-like DNA-binding domains"/>
    <property type="match status" value="1"/>
</dbReference>
<dbReference type="CDD" id="cd00093">
    <property type="entry name" value="HTH_XRE"/>
    <property type="match status" value="1"/>
</dbReference>
<dbReference type="AlphaFoldDB" id="A0A1D9MGF7"/>
<dbReference type="PANTHER" id="PTHR46797">
    <property type="entry name" value="HTH-TYPE TRANSCRIPTIONAL REGULATOR"/>
    <property type="match status" value="1"/>
</dbReference>
<gene>
    <name evidence="4" type="ORF">LPB142_07220</name>
</gene>
<keyword evidence="5" id="KW-1185">Reference proteome</keyword>
<dbReference type="CDD" id="cd02209">
    <property type="entry name" value="cupin_XRE_C"/>
    <property type="match status" value="1"/>
</dbReference>
<dbReference type="PANTHER" id="PTHR46797:SF2">
    <property type="entry name" value="TRANSCRIPTIONAL REGULATOR"/>
    <property type="match status" value="1"/>
</dbReference>
<sequence>MAPDPEADPGPDSGPDSGAEPARKPAPEGNQADVVVGRRLRALRLEAGLSLAELAAQAGLSVGALSQVERGVSSLRVRTIWPLAAALGIEPSVLLDDSAEGNDIYCVRAGRRRDLPVRSEGIRKQLLSPPGATLTGMTVEVEPGGGSAEAYAHQGHEFGYVMAGEIALTIDGTSYQLRAGDSFAFRSTLLHAFRNDGAERAVILWVNSTKPSEVRDAD</sequence>
<dbReference type="InterPro" id="IPR011051">
    <property type="entry name" value="RmlC_Cupin_sf"/>
</dbReference>
<evidence type="ECO:0000256" key="1">
    <source>
        <dbReference type="ARBA" id="ARBA00023125"/>
    </source>
</evidence>
<dbReference type="InterPro" id="IPR014710">
    <property type="entry name" value="RmlC-like_jellyroll"/>
</dbReference>
<dbReference type="SUPFAM" id="SSF47413">
    <property type="entry name" value="lambda repressor-like DNA-binding domains"/>
    <property type="match status" value="1"/>
</dbReference>
<feature type="domain" description="HTH cro/C1-type" evidence="3">
    <location>
        <begin position="40"/>
        <end position="94"/>
    </location>
</feature>
<dbReference type="Proteomes" id="UP000176562">
    <property type="component" value="Chromosome"/>
</dbReference>
<dbReference type="InterPro" id="IPR013096">
    <property type="entry name" value="Cupin_2"/>
</dbReference>
<feature type="region of interest" description="Disordered" evidence="2">
    <location>
        <begin position="1"/>
        <end position="33"/>
    </location>
</feature>
<dbReference type="SUPFAM" id="SSF51182">
    <property type="entry name" value="RmlC-like cupins"/>
    <property type="match status" value="1"/>
</dbReference>
<dbReference type="Pfam" id="PF01381">
    <property type="entry name" value="HTH_3"/>
    <property type="match status" value="1"/>
</dbReference>
<proteinExistence type="predicted"/>
<evidence type="ECO:0000259" key="3">
    <source>
        <dbReference type="PROSITE" id="PS50943"/>
    </source>
</evidence>
<dbReference type="KEGG" id="rhp:LPB142_07220"/>
<dbReference type="SMART" id="SM00530">
    <property type="entry name" value="HTH_XRE"/>
    <property type="match status" value="1"/>
</dbReference>
<dbReference type="InterPro" id="IPR010982">
    <property type="entry name" value="Lambda_DNA-bd_dom_sf"/>
</dbReference>
<organism evidence="4 5">
    <name type="scientific">Rhodobacter xanthinilyticus</name>
    <dbReference type="NCBI Taxonomy" id="1850250"/>
    <lineage>
        <taxon>Bacteria</taxon>
        <taxon>Pseudomonadati</taxon>
        <taxon>Pseudomonadota</taxon>
        <taxon>Alphaproteobacteria</taxon>
        <taxon>Rhodobacterales</taxon>
        <taxon>Rhodobacter group</taxon>
        <taxon>Rhodobacter</taxon>
    </lineage>
</organism>
<dbReference type="GO" id="GO:0003700">
    <property type="term" value="F:DNA-binding transcription factor activity"/>
    <property type="evidence" value="ECO:0007669"/>
    <property type="project" value="TreeGrafter"/>
</dbReference>
<keyword evidence="1" id="KW-0238">DNA-binding</keyword>
<dbReference type="EMBL" id="CP017781">
    <property type="protein sequence ID" value="AOZ70937.1"/>
    <property type="molecule type" value="Genomic_DNA"/>
</dbReference>
<dbReference type="InterPro" id="IPR050807">
    <property type="entry name" value="TransReg_Diox_bact_type"/>
</dbReference>